<organism evidence="6 7">
    <name type="scientific">Micractinium conductrix</name>
    <dbReference type="NCBI Taxonomy" id="554055"/>
    <lineage>
        <taxon>Eukaryota</taxon>
        <taxon>Viridiplantae</taxon>
        <taxon>Chlorophyta</taxon>
        <taxon>core chlorophytes</taxon>
        <taxon>Trebouxiophyceae</taxon>
        <taxon>Chlorellales</taxon>
        <taxon>Chlorellaceae</taxon>
        <taxon>Chlorella clade</taxon>
        <taxon>Micractinium</taxon>
    </lineage>
</organism>
<dbReference type="Pfam" id="PF01494">
    <property type="entry name" value="FAD_binding_3"/>
    <property type="match status" value="1"/>
</dbReference>
<dbReference type="InterPro" id="IPR036188">
    <property type="entry name" value="FAD/NAD-bd_sf"/>
</dbReference>
<reference evidence="6 7" key="1">
    <citation type="journal article" date="2018" name="Plant J.">
        <title>Genome sequences of Chlorella sorokiniana UTEX 1602 and Micractinium conductrix SAG 241.80: implications to maltose excretion by a green alga.</title>
        <authorList>
            <person name="Arriola M.B."/>
            <person name="Velmurugan N."/>
            <person name="Zhang Y."/>
            <person name="Plunkett M.H."/>
            <person name="Hondzo H."/>
            <person name="Barney B.M."/>
        </authorList>
    </citation>
    <scope>NUCLEOTIDE SEQUENCE [LARGE SCALE GENOMIC DNA]</scope>
    <source>
        <strain evidence="6 7">SAG 241.80</strain>
    </source>
</reference>
<evidence type="ECO:0000313" key="7">
    <source>
        <dbReference type="Proteomes" id="UP000239649"/>
    </source>
</evidence>
<evidence type="ECO:0000256" key="3">
    <source>
        <dbReference type="ARBA" id="ARBA00024018"/>
    </source>
</evidence>
<evidence type="ECO:0000256" key="2">
    <source>
        <dbReference type="ARBA" id="ARBA00023033"/>
    </source>
</evidence>
<comment type="similarity">
    <text evidence="3">Belongs to the 3-hydroxybenzoate 6-hydroxylase family.</text>
</comment>
<dbReference type="PANTHER" id="PTHR45934">
    <property type="entry name" value="FAD/NAD(P)-BINDING OXIDOREDUCTASE FAMILY PROTEIN"/>
    <property type="match status" value="1"/>
</dbReference>
<evidence type="ECO:0000259" key="5">
    <source>
        <dbReference type="Pfam" id="PF01494"/>
    </source>
</evidence>
<protein>
    <submittedName>
        <fullName evidence="6">Zeaxanthin chloroplastic</fullName>
    </submittedName>
</protein>
<sequence length="483" mass="50272">MSVAALLAAPCGLPPARPFAAPPGRRRRSPPTVAPAAAAAAQQAAIPTPPAALIDPSDLSARDLRGTVVVTGAGPAGLAAAAALHQAGLAVLLLERAPVLVAGCSALGLWTNAWRALEALGAADPLRVQHPELQDIELVRHAGRRLRRFSLAECDGGPHEFRGVRRSNLQAALAARLPERSLALGAPVAAAQATASGAALRLESGQRLECLAVVGADGARSAVAAAAGRAAPNYCGQSAIRGVARFPQGIPAELQARCIRQVWGPGARAGTYAISDTELYWFVCFFAPADLAAPPEPERWREEALSVVCGWAWGLPEAVAATPAEDLSRSRLVDRWDLPPLSSAGGPSITLAGDALHPMTPNLGQGGCTALEDALVLARSLQEQRVPTLAAQLGDGSSSGGDGEQRRQRAAEAVQAALRRYEQQRAKRCLPLTVRSNLMGAALQAPLPPVSFARDLFVQNAFNPAHFLDHAAFDCGRLLPAQP</sequence>
<dbReference type="Gene3D" id="3.50.50.60">
    <property type="entry name" value="FAD/NAD(P)-binding domain"/>
    <property type="match status" value="1"/>
</dbReference>
<dbReference type="EMBL" id="LHPF02000029">
    <property type="protein sequence ID" value="PSC69099.1"/>
    <property type="molecule type" value="Genomic_DNA"/>
</dbReference>
<gene>
    <name evidence="6" type="ORF">C2E20_7300</name>
</gene>
<dbReference type="GO" id="GO:0071949">
    <property type="term" value="F:FAD binding"/>
    <property type="evidence" value="ECO:0007669"/>
    <property type="project" value="InterPro"/>
</dbReference>
<keyword evidence="1" id="KW-0560">Oxidoreductase</keyword>
<evidence type="ECO:0000256" key="1">
    <source>
        <dbReference type="ARBA" id="ARBA00023002"/>
    </source>
</evidence>
<keyword evidence="2" id="KW-0503">Monooxygenase</keyword>
<dbReference type="InterPro" id="IPR044560">
    <property type="entry name" value="MOase"/>
</dbReference>
<dbReference type="AlphaFoldDB" id="A0A2P6V4T8"/>
<dbReference type="Proteomes" id="UP000239649">
    <property type="component" value="Unassembled WGS sequence"/>
</dbReference>
<evidence type="ECO:0000313" key="6">
    <source>
        <dbReference type="EMBL" id="PSC69099.1"/>
    </source>
</evidence>
<dbReference type="PANTHER" id="PTHR45934:SF9">
    <property type="entry name" value="FAD_NAD(P)-BINDING OXIDOREDUCTASE FAMILY PROTEIN"/>
    <property type="match status" value="1"/>
</dbReference>
<feature type="domain" description="FAD-binding" evidence="5">
    <location>
        <begin position="67"/>
        <end position="383"/>
    </location>
</feature>
<keyword evidence="7" id="KW-1185">Reference proteome</keyword>
<feature type="region of interest" description="Disordered" evidence="4">
    <location>
        <begin position="390"/>
        <end position="411"/>
    </location>
</feature>
<dbReference type="STRING" id="554055.A0A2P6V4T8"/>
<proteinExistence type="inferred from homology"/>
<name>A0A2P6V4T8_9CHLO</name>
<dbReference type="OrthoDB" id="655030at2759"/>
<dbReference type="InterPro" id="IPR002938">
    <property type="entry name" value="FAD-bd"/>
</dbReference>
<comment type="caution">
    <text evidence="6">The sequence shown here is derived from an EMBL/GenBank/DDBJ whole genome shotgun (WGS) entry which is preliminary data.</text>
</comment>
<dbReference type="PRINTS" id="PR00420">
    <property type="entry name" value="RNGMNOXGNASE"/>
</dbReference>
<evidence type="ECO:0000256" key="4">
    <source>
        <dbReference type="SAM" id="MobiDB-lite"/>
    </source>
</evidence>
<accession>A0A2P6V4T8</accession>
<dbReference type="SUPFAM" id="SSF51905">
    <property type="entry name" value="FAD/NAD(P)-binding domain"/>
    <property type="match status" value="1"/>
</dbReference>
<dbReference type="GO" id="GO:0004497">
    <property type="term" value="F:monooxygenase activity"/>
    <property type="evidence" value="ECO:0007669"/>
    <property type="project" value="UniProtKB-KW"/>
</dbReference>